<proteinExistence type="predicted"/>
<dbReference type="AlphaFoldDB" id="A0A165D0U6"/>
<dbReference type="Proteomes" id="UP000077266">
    <property type="component" value="Unassembled WGS sequence"/>
</dbReference>
<reference evidence="2 3" key="1">
    <citation type="journal article" date="2016" name="Mol. Biol. Evol.">
        <title>Comparative Genomics of Early-Diverging Mushroom-Forming Fungi Provides Insights into the Origins of Lignocellulose Decay Capabilities.</title>
        <authorList>
            <person name="Nagy L.G."/>
            <person name="Riley R."/>
            <person name="Tritt A."/>
            <person name="Adam C."/>
            <person name="Daum C."/>
            <person name="Floudas D."/>
            <person name="Sun H."/>
            <person name="Yadav J.S."/>
            <person name="Pangilinan J."/>
            <person name="Larsson K.H."/>
            <person name="Matsuura K."/>
            <person name="Barry K."/>
            <person name="Labutti K."/>
            <person name="Kuo R."/>
            <person name="Ohm R.A."/>
            <person name="Bhattacharya S.S."/>
            <person name="Shirouzu T."/>
            <person name="Yoshinaga Y."/>
            <person name="Martin F.M."/>
            <person name="Grigoriev I.V."/>
            <person name="Hibbett D.S."/>
        </authorList>
    </citation>
    <scope>NUCLEOTIDE SEQUENCE [LARGE SCALE GENOMIC DNA]</scope>
    <source>
        <strain evidence="2 3">HHB12029</strain>
    </source>
</reference>
<evidence type="ECO:0000313" key="2">
    <source>
        <dbReference type="EMBL" id="KZV83581.1"/>
    </source>
</evidence>
<sequence>MPASWFTKVANSAKRLSFSRASTSSTSSVSTGTSTSTSSAPTSPDEDLLACTDEDDEDTTPPGGGTHSTPLPPLRAVERLPAELWLAILDLATALPHDPLRSDSHLGFEPNLCYPAALLAPIYTRSQATRLALSFTSRHLLQVCLPTVYAYAWLHKRAQARRLALTLDLHPERGAWVRRVDIDCLAVRNEAMQASALDIKLVLKSCCNITTLLDKRATYVNVGDPLAHWTAMLLPLSTLRRVRMTHYGERAKFANVLLSLGSVVGQLEVLEVDLGSMDFVHPDEEALLSLSSSSMFGDFRSLHTLDIVLSEHVDESDAYLRAFRTWNLPLLSTLRILGRFSPTLALKAFIQKHGAGVKVLELGRLASSTDALHPQPVFEQGEEEWSVDEVLFPRLEILVCTATRAHNIPHPLVKGHETLKALWLRNLERKVRDQHSATVLAQLQKVFPVTGGGKFPLLEEQIRSLTYGESPMARMTRDSEVLILQLFWKRFVEAANKECPPLRVTDIWGRPVPLRTGEKERGWGHPIKEIPKGLWAWPDDVPF</sequence>
<feature type="compositionally biased region" description="Acidic residues" evidence="1">
    <location>
        <begin position="44"/>
        <end position="59"/>
    </location>
</feature>
<dbReference type="OrthoDB" id="3258324at2759"/>
<gene>
    <name evidence="2" type="ORF">EXIGLDRAFT_728194</name>
</gene>
<organism evidence="2 3">
    <name type="scientific">Exidia glandulosa HHB12029</name>
    <dbReference type="NCBI Taxonomy" id="1314781"/>
    <lineage>
        <taxon>Eukaryota</taxon>
        <taxon>Fungi</taxon>
        <taxon>Dikarya</taxon>
        <taxon>Basidiomycota</taxon>
        <taxon>Agaricomycotina</taxon>
        <taxon>Agaricomycetes</taxon>
        <taxon>Auriculariales</taxon>
        <taxon>Exidiaceae</taxon>
        <taxon>Exidia</taxon>
    </lineage>
</organism>
<feature type="region of interest" description="Disordered" evidence="1">
    <location>
        <begin position="11"/>
        <end position="73"/>
    </location>
</feature>
<dbReference type="InParanoid" id="A0A165D0U6"/>
<name>A0A165D0U6_EXIGL</name>
<evidence type="ECO:0000313" key="3">
    <source>
        <dbReference type="Proteomes" id="UP000077266"/>
    </source>
</evidence>
<feature type="compositionally biased region" description="Low complexity" evidence="1">
    <location>
        <begin position="18"/>
        <end position="43"/>
    </location>
</feature>
<accession>A0A165D0U6</accession>
<dbReference type="EMBL" id="KV426264">
    <property type="protein sequence ID" value="KZV83581.1"/>
    <property type="molecule type" value="Genomic_DNA"/>
</dbReference>
<keyword evidence="3" id="KW-1185">Reference proteome</keyword>
<protein>
    <submittedName>
        <fullName evidence="2">Uncharacterized protein</fullName>
    </submittedName>
</protein>
<evidence type="ECO:0000256" key="1">
    <source>
        <dbReference type="SAM" id="MobiDB-lite"/>
    </source>
</evidence>